<reference evidence="2 3" key="1">
    <citation type="submission" date="2019-08" db="EMBL/GenBank/DDBJ databases">
        <title>Lewinella sp. strain SSH13 Genome sequencing and assembly.</title>
        <authorList>
            <person name="Kim I."/>
        </authorList>
    </citation>
    <scope>NUCLEOTIDE SEQUENCE [LARGE SCALE GENOMIC DNA]</scope>
    <source>
        <strain evidence="2 3">SSH13</strain>
    </source>
</reference>
<gene>
    <name evidence="2" type="ORF">FUA23_21350</name>
</gene>
<dbReference type="EMBL" id="VOXD01000055">
    <property type="protein sequence ID" value="TXF84025.1"/>
    <property type="molecule type" value="Genomic_DNA"/>
</dbReference>
<protein>
    <submittedName>
        <fullName evidence="2">Uncharacterized protein</fullName>
    </submittedName>
</protein>
<dbReference type="AlphaFoldDB" id="A0A5C7F5R5"/>
<feature type="transmembrane region" description="Helical" evidence="1">
    <location>
        <begin position="166"/>
        <end position="185"/>
    </location>
</feature>
<evidence type="ECO:0000313" key="3">
    <source>
        <dbReference type="Proteomes" id="UP000321907"/>
    </source>
</evidence>
<evidence type="ECO:0000256" key="1">
    <source>
        <dbReference type="SAM" id="Phobius"/>
    </source>
</evidence>
<evidence type="ECO:0000313" key="2">
    <source>
        <dbReference type="EMBL" id="TXF84025.1"/>
    </source>
</evidence>
<keyword evidence="1" id="KW-1133">Transmembrane helix</keyword>
<accession>A0A5C7F5R5</accession>
<sequence length="186" mass="21625">MEDRLLDKIAQPFNLNLPEHETMEQAIDEFLPAVRGFGFKDLTDENAPLYKVDWVSMTDKPGATEVNLHTFLPSGEIRIARDGSMDGMSFNVLTSNRIIIGQSVHRDAFLYELQFMDEDFLIFKRHGNEANIKKKYLFYCREAIGTRLVWNEALEKMVDKYRNNQFPWIPVLVVLAIVVGVMLYFR</sequence>
<keyword evidence="3" id="KW-1185">Reference proteome</keyword>
<keyword evidence="1" id="KW-0472">Membrane</keyword>
<dbReference type="OrthoDB" id="1493871at2"/>
<comment type="caution">
    <text evidence="2">The sequence shown here is derived from an EMBL/GenBank/DDBJ whole genome shotgun (WGS) entry which is preliminary data.</text>
</comment>
<dbReference type="RefSeq" id="WP_147932815.1">
    <property type="nucleotide sequence ID" value="NZ_VOXD01000055.1"/>
</dbReference>
<dbReference type="Proteomes" id="UP000321907">
    <property type="component" value="Unassembled WGS sequence"/>
</dbReference>
<organism evidence="2 3">
    <name type="scientific">Neolewinella aurantiaca</name>
    <dbReference type="NCBI Taxonomy" id="2602767"/>
    <lineage>
        <taxon>Bacteria</taxon>
        <taxon>Pseudomonadati</taxon>
        <taxon>Bacteroidota</taxon>
        <taxon>Saprospiria</taxon>
        <taxon>Saprospirales</taxon>
        <taxon>Lewinellaceae</taxon>
        <taxon>Neolewinella</taxon>
    </lineage>
</organism>
<proteinExistence type="predicted"/>
<name>A0A5C7F5R5_9BACT</name>
<keyword evidence="1" id="KW-0812">Transmembrane</keyword>